<reference evidence="9 10" key="1">
    <citation type="submission" date="2013-02" db="EMBL/GenBank/DDBJ databases">
        <title>The Genome Sequence of Helicobacter bilis WiWa.</title>
        <authorList>
            <consortium name="The Broad Institute Genome Sequencing Platform"/>
            <person name="Ward D."/>
            <person name="Overstreet A.-M.C."/>
            <person name="Ramer-Tait A.E."/>
            <person name="Phillips G.J."/>
            <person name="Wannemuehler M.J."/>
            <person name="Walker B."/>
            <person name="Young S.K."/>
            <person name="Zeng Q."/>
            <person name="Gargeya S."/>
            <person name="Fitzgerald M."/>
            <person name="Haas B."/>
            <person name="Abouelleil A."/>
            <person name="Alvarado L."/>
            <person name="Arachchi H.M."/>
            <person name="Berlin A.M."/>
            <person name="Chapman S.B."/>
            <person name="Dewar J."/>
            <person name="Goldberg J."/>
            <person name="Griggs A."/>
            <person name="Gujja S."/>
            <person name="Hansen M."/>
            <person name="Howarth C."/>
            <person name="Imamovic A."/>
            <person name="Larimer J."/>
            <person name="McCowan C."/>
            <person name="Murphy C."/>
            <person name="Neiman D."/>
            <person name="Pearson M."/>
            <person name="Priest M."/>
            <person name="Roberts A."/>
            <person name="Saif S."/>
            <person name="Shea T."/>
            <person name="Sisk P."/>
            <person name="Sykes S."/>
            <person name="Wortman J."/>
            <person name="Nusbaum C."/>
            <person name="Birren B."/>
        </authorList>
    </citation>
    <scope>NUCLEOTIDE SEQUENCE [LARGE SCALE GENOMIC DNA]</scope>
    <source>
        <strain evidence="9 10">WiWa</strain>
    </source>
</reference>
<dbReference type="PANTHER" id="PTHR38459:SF1">
    <property type="entry name" value="PROPHAGE BACTOPRENOL-LINKED GLUCOSE TRANSLOCASE HOMOLOG"/>
    <property type="match status" value="1"/>
</dbReference>
<dbReference type="Proteomes" id="UP000012527">
    <property type="component" value="Unassembled WGS sequence"/>
</dbReference>
<accession>N2BNT9</accession>
<evidence type="ECO:0000256" key="7">
    <source>
        <dbReference type="SAM" id="Phobius"/>
    </source>
</evidence>
<evidence type="ECO:0000313" key="10">
    <source>
        <dbReference type="Proteomes" id="UP000012527"/>
    </source>
</evidence>
<name>N2BNT9_9HELI</name>
<feature type="domain" description="GtrA/DPMS transmembrane" evidence="8">
    <location>
        <begin position="188"/>
        <end position="301"/>
    </location>
</feature>
<proteinExistence type="inferred from homology"/>
<evidence type="ECO:0000256" key="1">
    <source>
        <dbReference type="ARBA" id="ARBA00004141"/>
    </source>
</evidence>
<sequence length="332" mass="36901">MVSDTLSCERDSNDMESSVDSKKACCAERSEISKDLESERDISCLHTRTSGALAHTCKNDKIRESSNSTQKALNLHTKVENLESNPCHTEAFEGEVSNVESKQDFSPMAQNDKILETIKETHKNPAEVSLSDVSGFTKESKAFGAKGEGSCLEGNDQALSEQSAKSSKKTTQNLDSKTHKSLKQLVLFFCIGGGITLLELLGFYILYKIFGVHYILASLIMFVLASGIGVWLYRRFVFGGTHLHRGLEVGLTYLINTIGIGLNTLILWLCVEFLGFEAIVAKILASLLVAFYGFYARKLVIYRKEPKFYFYTKSPAPTHKGVDSKFIKKECQ</sequence>
<dbReference type="Pfam" id="PF04138">
    <property type="entry name" value="GtrA_DPMS_TM"/>
    <property type="match status" value="1"/>
</dbReference>
<feature type="transmembrane region" description="Helical" evidence="7">
    <location>
        <begin position="185"/>
        <end position="207"/>
    </location>
</feature>
<comment type="caution">
    <text evidence="9">The sequence shown here is derived from an EMBL/GenBank/DDBJ whole genome shotgun (WGS) entry which is preliminary data.</text>
</comment>
<feature type="transmembrane region" description="Helical" evidence="7">
    <location>
        <begin position="246"/>
        <end position="268"/>
    </location>
</feature>
<evidence type="ECO:0000259" key="8">
    <source>
        <dbReference type="Pfam" id="PF04138"/>
    </source>
</evidence>
<evidence type="ECO:0000256" key="5">
    <source>
        <dbReference type="ARBA" id="ARBA00023136"/>
    </source>
</evidence>
<dbReference type="PANTHER" id="PTHR38459">
    <property type="entry name" value="PROPHAGE BACTOPRENOL-LINKED GLUCOSE TRANSLOCASE HOMOLOG"/>
    <property type="match status" value="1"/>
</dbReference>
<dbReference type="InterPro" id="IPR051401">
    <property type="entry name" value="GtrA_CellWall_Glycosyl"/>
</dbReference>
<evidence type="ECO:0000256" key="3">
    <source>
        <dbReference type="ARBA" id="ARBA00022692"/>
    </source>
</evidence>
<evidence type="ECO:0000256" key="6">
    <source>
        <dbReference type="SAM" id="MobiDB-lite"/>
    </source>
</evidence>
<dbReference type="GO" id="GO:0000271">
    <property type="term" value="P:polysaccharide biosynthetic process"/>
    <property type="evidence" value="ECO:0007669"/>
    <property type="project" value="InterPro"/>
</dbReference>
<dbReference type="GO" id="GO:0005886">
    <property type="term" value="C:plasma membrane"/>
    <property type="evidence" value="ECO:0007669"/>
    <property type="project" value="TreeGrafter"/>
</dbReference>
<dbReference type="HOGENOM" id="CLU_1000283_0_0_7"/>
<keyword evidence="3 7" id="KW-0812">Transmembrane</keyword>
<feature type="transmembrane region" description="Helical" evidence="7">
    <location>
        <begin position="213"/>
        <end position="234"/>
    </location>
</feature>
<protein>
    <recommendedName>
        <fullName evidence="8">GtrA/DPMS transmembrane domain-containing protein</fullName>
    </recommendedName>
</protein>
<feature type="transmembrane region" description="Helical" evidence="7">
    <location>
        <begin position="274"/>
        <end position="295"/>
    </location>
</feature>
<evidence type="ECO:0000313" key="9">
    <source>
        <dbReference type="EMBL" id="EMZ38484.1"/>
    </source>
</evidence>
<dbReference type="GeneID" id="68902235"/>
<keyword evidence="4 7" id="KW-1133">Transmembrane helix</keyword>
<dbReference type="AlphaFoldDB" id="N2BNT9"/>
<comment type="subcellular location">
    <subcellularLocation>
        <location evidence="1">Membrane</location>
        <topology evidence="1">Multi-pass membrane protein</topology>
    </subcellularLocation>
</comment>
<comment type="similarity">
    <text evidence="2">Belongs to the GtrA family.</text>
</comment>
<keyword evidence="5 7" id="KW-0472">Membrane</keyword>
<feature type="compositionally biased region" description="Basic and acidic residues" evidence="6">
    <location>
        <begin position="7"/>
        <end position="23"/>
    </location>
</feature>
<feature type="region of interest" description="Disordered" evidence="6">
    <location>
        <begin position="1"/>
        <end position="23"/>
    </location>
</feature>
<dbReference type="InterPro" id="IPR007267">
    <property type="entry name" value="GtrA_DPMS_TM"/>
</dbReference>
<dbReference type="PATRIC" id="fig|1235804.3.peg.1657"/>
<dbReference type="RefSeq" id="WP_004087704.1">
    <property type="nucleotide sequence ID" value="NZ_KB822516.1"/>
</dbReference>
<dbReference type="EMBL" id="AQFW01000014">
    <property type="protein sequence ID" value="EMZ38484.1"/>
    <property type="molecule type" value="Genomic_DNA"/>
</dbReference>
<gene>
    <name evidence="9" type="ORF">C826_01520</name>
</gene>
<evidence type="ECO:0000256" key="4">
    <source>
        <dbReference type="ARBA" id="ARBA00022989"/>
    </source>
</evidence>
<evidence type="ECO:0000256" key="2">
    <source>
        <dbReference type="ARBA" id="ARBA00009399"/>
    </source>
</evidence>
<organism evidence="9 10">
    <name type="scientific">Helicobacter bilis WiWa</name>
    <dbReference type="NCBI Taxonomy" id="1235804"/>
    <lineage>
        <taxon>Bacteria</taxon>
        <taxon>Pseudomonadati</taxon>
        <taxon>Campylobacterota</taxon>
        <taxon>Epsilonproteobacteria</taxon>
        <taxon>Campylobacterales</taxon>
        <taxon>Helicobacteraceae</taxon>
        <taxon>Helicobacter</taxon>
    </lineage>
</organism>